<organism evidence="3 4">
    <name type="scientific">Sphingobium baderi LL03</name>
    <dbReference type="NCBI Taxonomy" id="1114964"/>
    <lineage>
        <taxon>Bacteria</taxon>
        <taxon>Pseudomonadati</taxon>
        <taxon>Pseudomonadota</taxon>
        <taxon>Alphaproteobacteria</taxon>
        <taxon>Sphingomonadales</taxon>
        <taxon>Sphingomonadaceae</taxon>
        <taxon>Sphingobium</taxon>
    </lineage>
</organism>
<evidence type="ECO:0008006" key="5">
    <source>
        <dbReference type="Google" id="ProtNLM"/>
    </source>
</evidence>
<keyword evidence="4" id="KW-1185">Reference proteome</keyword>
<reference evidence="3 4" key="1">
    <citation type="journal article" date="2013" name="Genome Announc.">
        <title>Draft Genome Sequence of a Hexachlorocyclohexane-Degrading Bacterium, Sphingobium baderi Strain LL03T.</title>
        <authorList>
            <person name="Kaur J."/>
            <person name="Verma H."/>
            <person name="Tripathi C."/>
            <person name="Khurana J.P."/>
            <person name="Lal R."/>
        </authorList>
    </citation>
    <scope>NUCLEOTIDE SEQUENCE [LARGE SCALE GENOMIC DNA]</scope>
    <source>
        <strain evidence="3 4">LL03</strain>
    </source>
</reference>
<dbReference type="eggNOG" id="ENOG5032PFJ">
    <property type="taxonomic scope" value="Bacteria"/>
</dbReference>
<evidence type="ECO:0000256" key="1">
    <source>
        <dbReference type="SAM" id="MobiDB-lite"/>
    </source>
</evidence>
<dbReference type="Proteomes" id="UP000015524">
    <property type="component" value="Unassembled WGS sequence"/>
</dbReference>
<dbReference type="PATRIC" id="fig|1114964.3.peg.712"/>
<keyword evidence="2" id="KW-1133">Transmembrane helix</keyword>
<evidence type="ECO:0000256" key="2">
    <source>
        <dbReference type="SAM" id="Phobius"/>
    </source>
</evidence>
<keyword evidence="2" id="KW-0812">Transmembrane</keyword>
<dbReference type="EMBL" id="ATIB01000031">
    <property type="protein sequence ID" value="EQB04722.1"/>
    <property type="molecule type" value="Genomic_DNA"/>
</dbReference>
<feature type="compositionally biased region" description="Basic and acidic residues" evidence="1">
    <location>
        <begin position="1"/>
        <end position="14"/>
    </location>
</feature>
<sequence length="235" mass="26429">MEAEKGRTSADARRYGGSTPWPSSQAFQEAIVTHSRPIPLIRLNLMFAILFVSFLLPSAVRAEVVATFWSQELGRNFPHAFFTLHGTLADGTRVRASYGFTAKAITPAILVGTVPGRIEEATEAYIARSNAHFSIGLTDARYEAMMNLVAEWGEGGDHRYQLNTRNCVHFVAEAMRRAGLVVVENRKLMKKPRSFIQSIERLNDGHVRPIDRWASEYVEWSTRDITQTLTDRSSQ</sequence>
<accession>T0GVM4</accession>
<evidence type="ECO:0000313" key="3">
    <source>
        <dbReference type="EMBL" id="EQB04722.1"/>
    </source>
</evidence>
<feature type="transmembrane region" description="Helical" evidence="2">
    <location>
        <begin position="43"/>
        <end position="60"/>
    </location>
</feature>
<comment type="caution">
    <text evidence="3">The sequence shown here is derived from an EMBL/GenBank/DDBJ whole genome shotgun (WGS) entry which is preliminary data.</text>
</comment>
<dbReference type="AlphaFoldDB" id="T0GVM4"/>
<protein>
    <recommendedName>
        <fullName evidence="5">DUF4105 domain-containing protein</fullName>
    </recommendedName>
</protein>
<name>T0GVM4_9SPHN</name>
<keyword evidence="2" id="KW-0472">Membrane</keyword>
<evidence type="ECO:0000313" key="4">
    <source>
        <dbReference type="Proteomes" id="UP000015524"/>
    </source>
</evidence>
<gene>
    <name evidence="3" type="ORF">L485_03755</name>
</gene>
<feature type="region of interest" description="Disordered" evidence="1">
    <location>
        <begin position="1"/>
        <end position="21"/>
    </location>
</feature>
<proteinExistence type="predicted"/>